<feature type="region of interest" description="Disordered" evidence="2">
    <location>
        <begin position="89"/>
        <end position="119"/>
    </location>
</feature>
<comment type="similarity">
    <text evidence="1">Belongs to the prokaryotic/mitochondrial release factor family.</text>
</comment>
<dbReference type="EMBL" id="NVUK01000039">
    <property type="protein sequence ID" value="PCI75832.1"/>
    <property type="molecule type" value="Genomic_DNA"/>
</dbReference>
<dbReference type="Gene3D" id="3.30.160.20">
    <property type="match status" value="1"/>
</dbReference>
<evidence type="ECO:0000259" key="3">
    <source>
        <dbReference type="Pfam" id="PF00472"/>
    </source>
</evidence>
<evidence type="ECO:0000313" key="4">
    <source>
        <dbReference type="EMBL" id="PCI75832.1"/>
    </source>
</evidence>
<comment type="caution">
    <text evidence="4">The sequence shown here is derived from an EMBL/GenBank/DDBJ whole genome shotgun (WGS) entry which is preliminary data.</text>
</comment>
<evidence type="ECO:0000256" key="1">
    <source>
        <dbReference type="ARBA" id="ARBA00010835"/>
    </source>
</evidence>
<organism evidence="4 5">
    <name type="scientific">Aerophobetes bacterium</name>
    <dbReference type="NCBI Taxonomy" id="2030807"/>
    <lineage>
        <taxon>Bacteria</taxon>
        <taxon>Candidatus Aerophobota</taxon>
    </lineage>
</organism>
<dbReference type="InterPro" id="IPR000352">
    <property type="entry name" value="Pep_chain_release_fac_I"/>
</dbReference>
<sequence length="119" mass="13496">MTVSNEKVLLIKKKLLDLGIIFSKLTITNFIPSGKGGTKMQKTHSAVRVVCPHLDITVSCQKYREKETNLYTALCKLYSEAAKKLLGESTPQEKKMDKIRKAKKKRKARAKTKYDPPKT</sequence>
<dbReference type="Proteomes" id="UP000218775">
    <property type="component" value="Unassembled WGS sequence"/>
</dbReference>
<proteinExistence type="inferred from homology"/>
<feature type="compositionally biased region" description="Basic residues" evidence="2">
    <location>
        <begin position="97"/>
        <end position="111"/>
    </location>
</feature>
<gene>
    <name evidence="4" type="ORF">COB21_05175</name>
</gene>
<name>A0A2A4WZE7_UNCAE</name>
<dbReference type="Pfam" id="PF00472">
    <property type="entry name" value="RF-1"/>
    <property type="match status" value="1"/>
</dbReference>
<feature type="domain" description="Prokaryotic-type class I peptide chain release factors" evidence="3">
    <location>
        <begin position="20"/>
        <end position="109"/>
    </location>
</feature>
<reference evidence="5" key="1">
    <citation type="submission" date="2017-08" db="EMBL/GenBank/DDBJ databases">
        <title>A dynamic microbial community with high functional redundancy inhabits the cold, oxic subseafloor aquifer.</title>
        <authorList>
            <person name="Tully B.J."/>
            <person name="Wheat C.G."/>
            <person name="Glazer B.T."/>
            <person name="Huber J.A."/>
        </authorList>
    </citation>
    <scope>NUCLEOTIDE SEQUENCE [LARGE SCALE GENOMIC DNA]</scope>
</reference>
<dbReference type="GO" id="GO:0003747">
    <property type="term" value="F:translation release factor activity"/>
    <property type="evidence" value="ECO:0007669"/>
    <property type="project" value="InterPro"/>
</dbReference>
<dbReference type="SUPFAM" id="SSF75620">
    <property type="entry name" value="Release factor"/>
    <property type="match status" value="1"/>
</dbReference>
<evidence type="ECO:0000256" key="2">
    <source>
        <dbReference type="SAM" id="MobiDB-lite"/>
    </source>
</evidence>
<protein>
    <recommendedName>
        <fullName evidence="3">Prokaryotic-type class I peptide chain release factors domain-containing protein</fullName>
    </recommendedName>
</protein>
<dbReference type="InterPro" id="IPR045853">
    <property type="entry name" value="Pep_chain_release_fac_I_sf"/>
</dbReference>
<accession>A0A2A4WZE7</accession>
<evidence type="ECO:0000313" key="5">
    <source>
        <dbReference type="Proteomes" id="UP000218775"/>
    </source>
</evidence>
<dbReference type="AlphaFoldDB" id="A0A2A4WZE7"/>